<reference evidence="7" key="1">
    <citation type="submission" date="2020-06" db="EMBL/GenBank/DDBJ databases">
        <authorList>
            <consortium name="Wellcome Sanger Institute Data Sharing"/>
        </authorList>
    </citation>
    <scope>NUCLEOTIDE SEQUENCE [LARGE SCALE GENOMIC DNA]</scope>
</reference>
<dbReference type="Proteomes" id="UP000694680">
    <property type="component" value="Chromosome 24"/>
</dbReference>
<organism evidence="7 8">
    <name type="scientific">Gouania willdenowi</name>
    <name type="common">Blunt-snouted clingfish</name>
    <name type="synonym">Lepadogaster willdenowi</name>
    <dbReference type="NCBI Taxonomy" id="441366"/>
    <lineage>
        <taxon>Eukaryota</taxon>
        <taxon>Metazoa</taxon>
        <taxon>Chordata</taxon>
        <taxon>Craniata</taxon>
        <taxon>Vertebrata</taxon>
        <taxon>Euteleostomi</taxon>
        <taxon>Actinopterygii</taxon>
        <taxon>Neopterygii</taxon>
        <taxon>Teleostei</taxon>
        <taxon>Neoteleostei</taxon>
        <taxon>Acanthomorphata</taxon>
        <taxon>Ovalentaria</taxon>
        <taxon>Blenniimorphae</taxon>
        <taxon>Blenniiformes</taxon>
        <taxon>Gobiesocoidei</taxon>
        <taxon>Gobiesocidae</taxon>
        <taxon>Gobiesocinae</taxon>
        <taxon>Gouania</taxon>
    </lineage>
</organism>
<reference evidence="7" key="3">
    <citation type="submission" date="2025-09" db="UniProtKB">
        <authorList>
            <consortium name="Ensembl"/>
        </authorList>
    </citation>
    <scope>IDENTIFICATION</scope>
</reference>
<dbReference type="Ensembl" id="ENSGWIT00000026731.1">
    <property type="protein sequence ID" value="ENSGWIP00000024430.1"/>
    <property type="gene ID" value="ENSGWIG00000012974.1"/>
</dbReference>
<keyword evidence="5" id="KW-0472">Membrane</keyword>
<reference evidence="7" key="2">
    <citation type="submission" date="2025-08" db="UniProtKB">
        <authorList>
            <consortium name="Ensembl"/>
        </authorList>
    </citation>
    <scope>IDENTIFICATION</scope>
</reference>
<accession>A0A8C5EN68</accession>
<keyword evidence="2" id="KW-0964">Secreted</keyword>
<keyword evidence="5" id="KW-1133">Transmembrane helix</keyword>
<feature type="domain" description="WxxW" evidence="6">
    <location>
        <begin position="178"/>
        <end position="261"/>
    </location>
</feature>
<feature type="transmembrane region" description="Helical" evidence="5">
    <location>
        <begin position="27"/>
        <end position="51"/>
    </location>
</feature>
<dbReference type="PANTHER" id="PTHR15031:SF4">
    <property type="entry name" value="CARTILAGE INTERMEDIATE LAYER PROTEIN 1"/>
    <property type="match status" value="1"/>
</dbReference>
<evidence type="ECO:0000256" key="1">
    <source>
        <dbReference type="ARBA" id="ARBA00004613"/>
    </source>
</evidence>
<keyword evidence="5" id="KW-0812">Transmembrane</keyword>
<evidence type="ECO:0000256" key="2">
    <source>
        <dbReference type="ARBA" id="ARBA00022525"/>
    </source>
</evidence>
<evidence type="ECO:0000256" key="3">
    <source>
        <dbReference type="ARBA" id="ARBA00022729"/>
    </source>
</evidence>
<evidence type="ECO:0000256" key="5">
    <source>
        <dbReference type="SAM" id="Phobius"/>
    </source>
</evidence>
<dbReference type="PANTHER" id="PTHR15031">
    <property type="entry name" value="CARTILAGE INTERMEDIATE LAYER PROTEIN CLIP"/>
    <property type="match status" value="1"/>
</dbReference>
<comment type="subcellular location">
    <subcellularLocation>
        <location evidence="1">Secreted</location>
    </subcellularLocation>
</comment>
<keyword evidence="8" id="KW-1185">Reference proteome</keyword>
<feature type="domain" description="WxxW" evidence="6">
    <location>
        <begin position="84"/>
        <end position="167"/>
    </location>
</feature>
<gene>
    <name evidence="7" type="primary">LOC114457704</name>
</gene>
<sequence length="272" mass="30864">LTFPSIHFLTRFAPFQLFSSTFKTSCLSFVLFFFSLLPLLLFWLQVFFFLGGGVLTESIQKQAAPTDKPDTSKPGFGQLKPVCWTQWFDRDDPSGSGDWETLTNLRNENPGKICPKPTDIEVVTLSGNSVVQTGEVIYKMDTTTGFVCKKNDQPDKKCEDYKVRFRCSHPYCDDGVCWTRWFDRDDPSGTGDWETLTNLRNENPGKICPKPADIEVVTLSGNSVVQTGEVIYKMDTTTGFVCKKNDQPDKKCEDYKVRFRCSHPYCDDGGIR</sequence>
<proteinExistence type="predicted"/>
<evidence type="ECO:0000313" key="8">
    <source>
        <dbReference type="Proteomes" id="UP000694680"/>
    </source>
</evidence>
<dbReference type="Pfam" id="PF13330">
    <property type="entry name" value="Mucin2_WxxW"/>
    <property type="match status" value="2"/>
</dbReference>
<dbReference type="InterPro" id="IPR039675">
    <property type="entry name" value="CILP1/CILP2"/>
</dbReference>
<dbReference type="GO" id="GO:0005576">
    <property type="term" value="C:extracellular region"/>
    <property type="evidence" value="ECO:0007669"/>
    <property type="project" value="UniProtKB-SubCell"/>
</dbReference>
<dbReference type="AlphaFoldDB" id="A0A8C5EN68"/>
<keyword evidence="3" id="KW-0732">Signal</keyword>
<name>A0A8C5EN68_GOUWI</name>
<protein>
    <submittedName>
        <fullName evidence="7">Mucin-5AC-like</fullName>
    </submittedName>
</protein>
<dbReference type="InterPro" id="IPR025155">
    <property type="entry name" value="WxxW_domain"/>
</dbReference>
<evidence type="ECO:0000259" key="6">
    <source>
        <dbReference type="Pfam" id="PF13330"/>
    </source>
</evidence>
<keyword evidence="4" id="KW-0325">Glycoprotein</keyword>
<evidence type="ECO:0000256" key="4">
    <source>
        <dbReference type="ARBA" id="ARBA00023180"/>
    </source>
</evidence>
<evidence type="ECO:0000313" key="7">
    <source>
        <dbReference type="Ensembl" id="ENSGWIP00000024430.1"/>
    </source>
</evidence>